<evidence type="ECO:0000256" key="6">
    <source>
        <dbReference type="ARBA" id="ARBA00022827"/>
    </source>
</evidence>
<dbReference type="InterPro" id="IPR036412">
    <property type="entry name" value="HAD-like_sf"/>
</dbReference>
<evidence type="ECO:0000256" key="13">
    <source>
        <dbReference type="ARBA" id="ARBA00051038"/>
    </source>
</evidence>
<evidence type="ECO:0000256" key="5">
    <source>
        <dbReference type="ARBA" id="ARBA00022801"/>
    </source>
</evidence>
<comment type="function">
    <text evidence="16">Catalyzes the oxidation of hydrogen sulfide with the help of a quinone, such as ubiquinone-10, giving rise to thiosulfate and ultimately to sulfane (molecular sulfur) atoms. Requires an additional electron acceptor; can use sulfite, sulfide or cyanide (in vitro). It is believed the in vivo electron acceptor is glutathione.</text>
</comment>
<evidence type="ECO:0000259" key="23">
    <source>
        <dbReference type="PROSITE" id="PS50969"/>
    </source>
</evidence>
<dbReference type="SUPFAM" id="SSF57667">
    <property type="entry name" value="beta-beta-alpha zinc fingers"/>
    <property type="match status" value="1"/>
</dbReference>
<dbReference type="InterPro" id="IPR011948">
    <property type="entry name" value="Dullard_phosphatase"/>
</dbReference>
<keyword evidence="4" id="KW-0874">Quinone</keyword>
<feature type="region of interest" description="Disordered" evidence="22">
    <location>
        <begin position="488"/>
        <end position="516"/>
    </location>
</feature>
<feature type="region of interest" description="Disordered" evidence="22">
    <location>
        <begin position="1685"/>
        <end position="1719"/>
    </location>
</feature>
<comment type="cofactor">
    <cofactor evidence="1">
        <name>FAD</name>
        <dbReference type="ChEBI" id="CHEBI:57692"/>
    </cofactor>
</comment>
<evidence type="ECO:0000256" key="22">
    <source>
        <dbReference type="SAM" id="MobiDB-lite"/>
    </source>
</evidence>
<organism evidence="24 25">
    <name type="scientific">Danionella cerebrum</name>
    <dbReference type="NCBI Taxonomy" id="2873325"/>
    <lineage>
        <taxon>Eukaryota</taxon>
        <taxon>Metazoa</taxon>
        <taxon>Chordata</taxon>
        <taxon>Craniata</taxon>
        <taxon>Vertebrata</taxon>
        <taxon>Euteleostomi</taxon>
        <taxon>Actinopterygii</taxon>
        <taxon>Neopterygii</taxon>
        <taxon>Teleostei</taxon>
        <taxon>Ostariophysi</taxon>
        <taxon>Cypriniformes</taxon>
        <taxon>Danionidae</taxon>
        <taxon>Danioninae</taxon>
        <taxon>Danionella</taxon>
    </lineage>
</organism>
<dbReference type="GO" id="GO:0070224">
    <property type="term" value="F:sulfide:quinone oxidoreductase activity"/>
    <property type="evidence" value="ECO:0007669"/>
    <property type="project" value="UniProtKB-ARBA"/>
</dbReference>
<feature type="region of interest" description="Disordered" evidence="22">
    <location>
        <begin position="939"/>
        <end position="990"/>
    </location>
</feature>
<dbReference type="Pfam" id="PF16501">
    <property type="entry name" value="SCAPER_N"/>
    <property type="match status" value="1"/>
</dbReference>
<keyword evidence="6" id="KW-0274">FAD</keyword>
<feature type="compositionally biased region" description="Pro residues" evidence="22">
    <location>
        <begin position="1310"/>
        <end position="1322"/>
    </location>
</feature>
<dbReference type="PROSITE" id="PS50969">
    <property type="entry name" value="FCP1"/>
    <property type="match status" value="1"/>
</dbReference>
<name>A0A553R591_9TELE</name>
<dbReference type="FunFam" id="3.50.50.60:FF:000034">
    <property type="entry name" value="sulfide:quinone oxidoreductase, mitochondrial"/>
    <property type="match status" value="1"/>
</dbReference>
<dbReference type="SUPFAM" id="SSF51905">
    <property type="entry name" value="FAD/NAD(P)-binding domain"/>
    <property type="match status" value="1"/>
</dbReference>
<feature type="compositionally biased region" description="Basic residues" evidence="22">
    <location>
        <begin position="1804"/>
        <end position="1818"/>
    </location>
</feature>
<dbReference type="Gene3D" id="3.40.50.1000">
    <property type="entry name" value="HAD superfamily/HAD-like"/>
    <property type="match status" value="1"/>
</dbReference>
<evidence type="ECO:0000256" key="2">
    <source>
        <dbReference type="ARBA" id="ARBA00004173"/>
    </source>
</evidence>
<comment type="subcellular location">
    <subcellularLocation>
        <location evidence="2">Mitochondrion</location>
    </subcellularLocation>
</comment>
<feature type="region of interest" description="Disordered" evidence="22">
    <location>
        <begin position="560"/>
        <end position="613"/>
    </location>
</feature>
<evidence type="ECO:0000256" key="9">
    <source>
        <dbReference type="ARBA" id="ARBA00023002"/>
    </source>
</evidence>
<dbReference type="FunFam" id="3.30.160.60:FF:000680">
    <property type="entry name" value="S phase cyclin A-associated protein in the endoplasmic reticulum"/>
    <property type="match status" value="1"/>
</dbReference>
<evidence type="ECO:0000256" key="17">
    <source>
        <dbReference type="ARBA" id="ARBA00060891"/>
    </source>
</evidence>
<dbReference type="Proteomes" id="UP000316079">
    <property type="component" value="Unassembled WGS sequence"/>
</dbReference>
<evidence type="ECO:0000256" key="21">
    <source>
        <dbReference type="SAM" id="Coils"/>
    </source>
</evidence>
<keyword evidence="21" id="KW-0175">Coiled coil</keyword>
<dbReference type="GO" id="GO:0005634">
    <property type="term" value="C:nucleus"/>
    <property type="evidence" value="ECO:0007669"/>
    <property type="project" value="UniProtKB-ARBA"/>
</dbReference>
<dbReference type="InterPro" id="IPR036188">
    <property type="entry name" value="FAD/NAD-bd_sf"/>
</dbReference>
<dbReference type="GO" id="GO:0005739">
    <property type="term" value="C:mitochondrion"/>
    <property type="evidence" value="ECO:0007669"/>
    <property type="project" value="UniProtKB-SubCell"/>
</dbReference>
<dbReference type="NCBIfam" id="TIGR02251">
    <property type="entry name" value="HIF-SF_euk"/>
    <property type="match status" value="1"/>
</dbReference>
<evidence type="ECO:0000256" key="16">
    <source>
        <dbReference type="ARBA" id="ARBA00059167"/>
    </source>
</evidence>
<feature type="compositionally biased region" description="Polar residues" evidence="22">
    <location>
        <begin position="1042"/>
        <end position="1057"/>
    </location>
</feature>
<reference evidence="24 25" key="1">
    <citation type="journal article" date="2019" name="Sci. Data">
        <title>Hybrid genome assembly and annotation of Danionella translucida.</title>
        <authorList>
            <person name="Kadobianskyi M."/>
            <person name="Schulze L."/>
            <person name="Schuelke M."/>
            <person name="Judkewitz B."/>
        </authorList>
    </citation>
    <scope>NUCLEOTIDE SEQUENCE [LARGE SCALE GENOMIC DNA]</scope>
    <source>
        <strain evidence="24 25">Bolton</strain>
    </source>
</reference>
<dbReference type="SMART" id="SM00577">
    <property type="entry name" value="CPDc"/>
    <property type="match status" value="1"/>
</dbReference>
<dbReference type="InterPro" id="IPR023753">
    <property type="entry name" value="FAD/NAD-binding_dom"/>
</dbReference>
<keyword evidence="8" id="KW-0809">Transit peptide</keyword>
<feature type="region of interest" description="Disordered" evidence="22">
    <location>
        <begin position="1225"/>
        <end position="1332"/>
    </location>
</feature>
<gene>
    <name evidence="24" type="ORF">DNTS_033005</name>
</gene>
<comment type="function">
    <text evidence="11">Probable phosphatase.</text>
</comment>
<comment type="caution">
    <text evidence="24">The sequence shown here is derived from an EMBL/GenBank/DDBJ whole genome shotgun (WGS) entry which is preliminary data.</text>
</comment>
<proteinExistence type="inferred from homology"/>
<feature type="domain" description="FCP1 homology" evidence="23">
    <location>
        <begin position="764"/>
        <end position="923"/>
    </location>
</feature>
<dbReference type="EMBL" id="SRMA01025232">
    <property type="protein sequence ID" value="TRY97359.1"/>
    <property type="molecule type" value="Genomic_DNA"/>
</dbReference>
<dbReference type="Pfam" id="PF07992">
    <property type="entry name" value="Pyr_redox_2"/>
    <property type="match status" value="1"/>
</dbReference>
<evidence type="ECO:0000256" key="12">
    <source>
        <dbReference type="ARBA" id="ARBA00038355"/>
    </source>
</evidence>
<dbReference type="InterPro" id="IPR032446">
    <property type="entry name" value="SCAPER_N"/>
</dbReference>
<evidence type="ECO:0000256" key="10">
    <source>
        <dbReference type="ARBA" id="ARBA00023128"/>
    </source>
</evidence>
<feature type="region of interest" description="Disordered" evidence="22">
    <location>
        <begin position="1031"/>
        <end position="1090"/>
    </location>
</feature>
<dbReference type="GO" id="GO:0006790">
    <property type="term" value="P:sulfur compound metabolic process"/>
    <property type="evidence" value="ECO:0007669"/>
    <property type="project" value="UniProtKB-ARBA"/>
</dbReference>
<keyword evidence="9" id="KW-0560">Oxidoreductase</keyword>
<keyword evidence="25" id="KW-1185">Reference proteome</keyword>
<evidence type="ECO:0000256" key="18">
    <source>
        <dbReference type="ARBA" id="ARBA00066447"/>
    </source>
</evidence>
<dbReference type="PANTHER" id="PTHR31434">
    <property type="entry name" value="S PHASE CYCLIN A-ASSOCIATED PROTEIN IN THE ENDOPLASMIC RETICULUM"/>
    <property type="match status" value="1"/>
</dbReference>
<keyword evidence="5" id="KW-0378">Hydrolase</keyword>
<evidence type="ECO:0000256" key="3">
    <source>
        <dbReference type="ARBA" id="ARBA00022630"/>
    </source>
</evidence>
<comment type="catalytic activity">
    <reaction evidence="13">
        <text>ubiquinone-10 + hydrogen sulfide + sulfite + 2 H(+) = ubiquinol-10 + thiosulfate</text>
        <dbReference type="Rhea" id="RHEA:38359"/>
        <dbReference type="ChEBI" id="CHEBI:15378"/>
        <dbReference type="ChEBI" id="CHEBI:17359"/>
        <dbReference type="ChEBI" id="CHEBI:29919"/>
        <dbReference type="ChEBI" id="CHEBI:33542"/>
        <dbReference type="ChEBI" id="CHEBI:46245"/>
        <dbReference type="ChEBI" id="CHEBI:64183"/>
    </reaction>
    <physiologicalReaction direction="left-to-right" evidence="13">
        <dbReference type="Rhea" id="RHEA:38360"/>
    </physiologicalReaction>
</comment>
<dbReference type="GO" id="GO:0048038">
    <property type="term" value="F:quinone binding"/>
    <property type="evidence" value="ECO:0007669"/>
    <property type="project" value="UniProtKB-KW"/>
</dbReference>
<evidence type="ECO:0000256" key="1">
    <source>
        <dbReference type="ARBA" id="ARBA00001974"/>
    </source>
</evidence>
<evidence type="ECO:0000256" key="20">
    <source>
        <dbReference type="ARBA" id="ARBA00082958"/>
    </source>
</evidence>
<evidence type="ECO:0000256" key="11">
    <source>
        <dbReference type="ARBA" id="ARBA00037324"/>
    </source>
</evidence>
<dbReference type="Pfam" id="PF03031">
    <property type="entry name" value="NIF"/>
    <property type="match status" value="1"/>
</dbReference>
<feature type="coiled-coil region" evidence="21">
    <location>
        <begin position="1395"/>
        <end position="1444"/>
    </location>
</feature>
<feature type="region of interest" description="Disordered" evidence="22">
    <location>
        <begin position="1789"/>
        <end position="1838"/>
    </location>
</feature>
<dbReference type="FunFam" id="3.40.50.1000:FF:000015">
    <property type="entry name" value="CTD small phosphatase-like protein 2"/>
    <property type="match status" value="1"/>
</dbReference>
<evidence type="ECO:0000256" key="7">
    <source>
        <dbReference type="ARBA" id="ARBA00022912"/>
    </source>
</evidence>
<dbReference type="InterPro" id="IPR004274">
    <property type="entry name" value="FCP1_dom"/>
</dbReference>
<evidence type="ECO:0000256" key="4">
    <source>
        <dbReference type="ARBA" id="ARBA00022719"/>
    </source>
</evidence>
<keyword evidence="10" id="KW-0496">Mitochondrion</keyword>
<dbReference type="SUPFAM" id="SSF56784">
    <property type="entry name" value="HAD-like"/>
    <property type="match status" value="1"/>
</dbReference>
<feature type="compositionally biased region" description="Basic and acidic residues" evidence="22">
    <location>
        <begin position="1685"/>
        <end position="1706"/>
    </location>
</feature>
<dbReference type="Gene3D" id="3.50.50.60">
    <property type="entry name" value="FAD/NAD(P)-binding domain"/>
    <property type="match status" value="2"/>
</dbReference>
<keyword evidence="7" id="KW-0904">Protein phosphatase</keyword>
<comment type="similarity">
    <text evidence="17">Belongs to the SQRD family.</text>
</comment>
<keyword evidence="3" id="KW-0285">Flavoprotein</keyword>
<dbReference type="InterPro" id="IPR036236">
    <property type="entry name" value="Znf_C2H2_sf"/>
</dbReference>
<feature type="compositionally biased region" description="Basic and acidic residues" evidence="22">
    <location>
        <begin position="1246"/>
        <end position="1255"/>
    </location>
</feature>
<comment type="similarity">
    <text evidence="12">Belongs to the CTDSPL2 family.</text>
</comment>
<dbReference type="GO" id="GO:0106436">
    <property type="term" value="F:glutathione-dependent sulfide quinone oxidoreductase activity"/>
    <property type="evidence" value="ECO:0007669"/>
    <property type="project" value="UniProtKB-EC"/>
</dbReference>
<evidence type="ECO:0000313" key="25">
    <source>
        <dbReference type="Proteomes" id="UP000316079"/>
    </source>
</evidence>
<evidence type="ECO:0000313" key="24">
    <source>
        <dbReference type="EMBL" id="TRY97359.1"/>
    </source>
</evidence>
<comment type="catalytic activity">
    <reaction evidence="15">
        <text>a quinone + hydrogen sulfide + glutathione + H(+) = S-sulfanylglutathione + a quinol</text>
        <dbReference type="Rhea" id="RHEA:55156"/>
        <dbReference type="ChEBI" id="CHEBI:15378"/>
        <dbReference type="ChEBI" id="CHEBI:24646"/>
        <dbReference type="ChEBI" id="CHEBI:29919"/>
        <dbReference type="ChEBI" id="CHEBI:57925"/>
        <dbReference type="ChEBI" id="CHEBI:58905"/>
        <dbReference type="ChEBI" id="CHEBI:132124"/>
        <dbReference type="EC" id="1.8.5.8"/>
    </reaction>
    <physiologicalReaction direction="left-to-right" evidence="15">
        <dbReference type="Rhea" id="RHEA:55157"/>
    </physiologicalReaction>
</comment>
<feature type="compositionally biased region" description="Basic residues" evidence="22">
    <location>
        <begin position="946"/>
        <end position="959"/>
    </location>
</feature>
<feature type="region of interest" description="Disordered" evidence="22">
    <location>
        <begin position="705"/>
        <end position="728"/>
    </location>
</feature>
<evidence type="ECO:0000256" key="19">
    <source>
        <dbReference type="ARBA" id="ARBA00070160"/>
    </source>
</evidence>
<evidence type="ECO:0000256" key="15">
    <source>
        <dbReference type="ARBA" id="ARBA00052986"/>
    </source>
</evidence>
<dbReference type="PANTHER" id="PTHR31434:SF2">
    <property type="entry name" value="S PHASE CYCLIN A-ASSOCIATED PROTEIN IN THE ENDOPLASMIC RETICULUM"/>
    <property type="match status" value="1"/>
</dbReference>
<feature type="region of interest" description="Disordered" evidence="22">
    <location>
        <begin position="1482"/>
        <end position="1515"/>
    </location>
</feature>
<feature type="region of interest" description="Disordered" evidence="22">
    <location>
        <begin position="663"/>
        <end position="686"/>
    </location>
</feature>
<dbReference type="STRING" id="623744.A0A553R591"/>
<comment type="catalytic activity">
    <reaction evidence="14">
        <text>ubiquinone-10 + hydrogen sulfide + glutathione + H(+) = S-sulfanylglutathione + ubiquinol-10</text>
        <dbReference type="Rhea" id="RHEA:62608"/>
        <dbReference type="ChEBI" id="CHEBI:15378"/>
        <dbReference type="ChEBI" id="CHEBI:29919"/>
        <dbReference type="ChEBI" id="CHEBI:46245"/>
        <dbReference type="ChEBI" id="CHEBI:57925"/>
        <dbReference type="ChEBI" id="CHEBI:58905"/>
        <dbReference type="ChEBI" id="CHEBI:64183"/>
    </reaction>
    <physiologicalReaction direction="left-to-right" evidence="14">
        <dbReference type="Rhea" id="RHEA:62609"/>
    </physiologicalReaction>
</comment>
<protein>
    <recommendedName>
        <fullName evidence="19">Sulfide:quinone oxidoreductase, mitochondrial</fullName>
        <ecNumber evidence="18">1.8.5.8</ecNumber>
    </recommendedName>
    <alternativeName>
        <fullName evidence="20">Sulfide quinone oxidoreductase</fullName>
    </alternativeName>
</protein>
<evidence type="ECO:0000256" key="8">
    <source>
        <dbReference type="ARBA" id="ARBA00022946"/>
    </source>
</evidence>
<dbReference type="OrthoDB" id="71500at2759"/>
<dbReference type="GO" id="GO:0004721">
    <property type="term" value="F:phosphoprotein phosphatase activity"/>
    <property type="evidence" value="ECO:0007669"/>
    <property type="project" value="UniProtKB-KW"/>
</dbReference>
<sequence length="2330" mass="259988">MAALLQPQLLLSRNPCRVLSVFTSHIHTSPGLAAKDHYKVLVLGGGSGGIAMAARLKRKVGAENVAIVEPSEMHYYQPIWTLVGAGAKSVASSGRPTAGVIPSGVTWVRSKVAEFDPKNNTVLTDDGEKISYDYLIVALGLELHYEKIKGLPEGFEHPKIGSNYSVKTVEKTWNALKNFKEGNALFTFPNTPIKCAGAPQKIMYLSDAFLRKTGKRSKANIIFNSSLPVLFGVKKYADALWELVKERDLTVNLRHNLIEVRAEQQEAVFENLDKPGETQIFKYDMLHVTPPMGPPAVLKGSSLEDSSGWLDVNKSNLQHNTYANVFGIGDCTNLPTSKTAAAVAAQSAVLDRTVSRVLKKQTPDKAYDGYTSCPLVTGYSKVILAEFDYNLQPLETFPLLDQSKESRIMYHMKADVMPHLYWHGLLKIPARGGGKWRPEQLEQIFSSLRDSRSAVNCPTAARPASTNTFASCLLHVTSGTMRLRVRKASQQRNAIPSARTGKTKRKHSEVERTLSTEDGKMQKRETGIFSTIKRFIRGNAVKVDQCTPAKRSRVDCDADSNLITSTPTGGNLPSRANPRTRRKAPVNGDTMTTQSKPVKPNGKLEVKVETPSSPPRTTLLGTIFSPVFSFFSPANKNATAGSDSPGQAVEAEEIVKQLEMEQLEETPTSTTTDGRDQGFDPALNPRTLPHIDSAVEEGEIVTEADMPPLTGSNSNYPDVPPSPPAEGTYEEDWEVFDPYFFIKHVPPLTEEQLTRKPALPLKTRSTPEFSLVLDLDETLVHCSLNELEDAALTFPVLFQDVIYQVYVRLRPFFREFLERMSQIYEIILFTASKKVYADKLLNILDPKKQLVRHRLFREHCVCVQGNYIKDLNILGRDLSKTVIIDNSPQAFAYQLSNGIPIESWFVDKNDHELLKLVPFLEKLVELFVFPAGSRKFGLMSKDGRHDGRRRGAGHQHRLGLRSGGQVGDGRDRSASNSSGSSHGGGKGRNSTINLALKASFQRSNSHDKVRKIVAEEGRTARNLIAWSVPVESKEEDAKSKSHGNSSARAQRMNSGLSRNKKQNLALDCKNPPVSILDKASEKSPTKSRQPRKVDLRARYWAFLFDNLRRAVDEIYVTCESDQSVVECKLQEKLEKTDAQNRPTSLAWEVRKMSPGRHVMSSPSSDRIVPSPGVRRALNFGGPPPTLAVARLSHTGPSWADRVKSSQSLPVPNPIVTKIDAEGWETVQRGRSMRPRAKVSPVLIRASTKDDSDKENQQIQPSLSEKSLEVKEQEQLLPQEQVHEVEKSTVIEPPAETIGEPGQSVSAPSVDMPPPTPVPPPLLHPSASDPCPPLESLARLKEQSSGQTKVEQENGGSVWKVATPSSESEATVYVPLAVMTLESMLDPTELSTPQSMAEVLAKKEELADRLEKANEEAIASAIAEEEQLTREIQAENNELETDNDSDFSASIGSGSLGLNLDWSEMLADYEAREPWRQSTSWGDMVEEEPSRPPGHGIHMHEKLSSPSRKRTIAESKKKYEEKQLKAQQLRDKLREEKSHKLQKLMEREKDVRKWKEELLEQRRRMMEEKLLHAEFKRELQLQAIVKKAQEEEAKVNEIAFINTLEAQNKRHDVLAKLNEYEQRLNELQEERQRRQEEKQARDEAVQERKRALEAERQARVEELLRLAALSAAQQEAMEELQKKIQMKHDESSRRHMEQIEQRKEKAAELSSGRHANTDYAPKLTPYERKKQCSLCTVEIGSEVHLFSHIKGRRHQQAVRDSSSIQGRELSDEEVEHLSVKKYIVDITADSSMPSDSAKDGEERQKARKKAKKLRARMNSRAKEFEASMEANNQSSDSPYKAKLQRLVKDLLKQQQGQDSGQWASSKVSGLDRTLGEVSRILEKQNNADQVAFQVGGGLSALEQILQVVTAVSSPTTLPRIPLKSLCAAVNVYYLSCAHCHINCSYVLYSNKITFLLDLLLHQLTLFVPDEDQSIFGRSVNKQIFEGLTTGLLQTVATVLGQLHLPNLENDGKSKPAASENFGTRAQDLISYVVNMGLIDKLYGCFLYVQGPIDECPKMAAFLEQATAFLHGLCKLCFAVTGRAVNIFDNKHQDSTGLMTLLQSTDLVGVLHMLYCILLHTAPPEPTTGSGASAPAGPQGPYSSTVIQVALQGLRFLNTFALLQLSAFQSVLGAEGLSLAFRHIVNSLLWFCSQQSSEELLHELIICIGYFTVNHPDNQVIVQSGRQPSVLQKLCQLPFQYFSHPRLIKVLFPSLICSCYNNPENKVILQQEMSCVLLATFIQDCATNETQSEAKASQSEKSWSLDYCELSNRFPRDQWDAALHFFLQKQDE</sequence>
<dbReference type="EC" id="1.8.5.8" evidence="18"/>
<feature type="compositionally biased region" description="Polar residues" evidence="22">
    <location>
        <begin position="561"/>
        <end position="571"/>
    </location>
</feature>
<dbReference type="CDD" id="cd07521">
    <property type="entry name" value="HAD_FCP1-like"/>
    <property type="match status" value="1"/>
</dbReference>
<evidence type="ECO:0000256" key="14">
    <source>
        <dbReference type="ARBA" id="ARBA00052810"/>
    </source>
</evidence>
<accession>A0A553R591</accession>
<dbReference type="InterPro" id="IPR023214">
    <property type="entry name" value="HAD_sf"/>
</dbReference>